<evidence type="ECO:0000256" key="6">
    <source>
        <dbReference type="ARBA" id="ARBA00022989"/>
    </source>
</evidence>
<reference evidence="9 10" key="1">
    <citation type="submission" date="2020-01" db="EMBL/GenBank/DDBJ databases">
        <title>Whole-genome sequence of Heliobacterium undosum DSM 13378.</title>
        <authorList>
            <person name="Kyndt J.A."/>
            <person name="Meyer T.E."/>
        </authorList>
    </citation>
    <scope>NUCLEOTIDE SEQUENCE [LARGE SCALE GENOMIC DNA]</scope>
    <source>
        <strain evidence="9 10">DSM 13378</strain>
    </source>
</reference>
<dbReference type="GO" id="GO:0008233">
    <property type="term" value="F:peptidase activity"/>
    <property type="evidence" value="ECO:0007669"/>
    <property type="project" value="UniProtKB-KW"/>
</dbReference>
<feature type="transmembrane region" description="Helical" evidence="8">
    <location>
        <begin position="167"/>
        <end position="190"/>
    </location>
</feature>
<accession>A0A845L4A0</accession>
<evidence type="ECO:0000313" key="9">
    <source>
        <dbReference type="EMBL" id="MZP31482.1"/>
    </source>
</evidence>
<keyword evidence="6 8" id="KW-1133">Transmembrane helix</keyword>
<keyword evidence="3" id="KW-0645">Protease</keyword>
<dbReference type="InterPro" id="IPR006741">
    <property type="entry name" value="AgrB"/>
</dbReference>
<keyword evidence="2" id="KW-0673">Quorum sensing</keyword>
<feature type="transmembrane region" description="Helical" evidence="8">
    <location>
        <begin position="137"/>
        <end position="155"/>
    </location>
</feature>
<feature type="transmembrane region" description="Helical" evidence="8">
    <location>
        <begin position="52"/>
        <end position="70"/>
    </location>
</feature>
<evidence type="ECO:0008006" key="11">
    <source>
        <dbReference type="Google" id="ProtNLM"/>
    </source>
</evidence>
<evidence type="ECO:0000256" key="3">
    <source>
        <dbReference type="ARBA" id="ARBA00022670"/>
    </source>
</evidence>
<evidence type="ECO:0000256" key="1">
    <source>
        <dbReference type="ARBA" id="ARBA00022475"/>
    </source>
</evidence>
<dbReference type="OrthoDB" id="2854767at2"/>
<dbReference type="Proteomes" id="UP000463470">
    <property type="component" value="Unassembled WGS sequence"/>
</dbReference>
<evidence type="ECO:0000256" key="2">
    <source>
        <dbReference type="ARBA" id="ARBA00022654"/>
    </source>
</evidence>
<comment type="caution">
    <text evidence="9">The sequence shown here is derived from an EMBL/GenBank/DDBJ whole genome shotgun (WGS) entry which is preliminary data.</text>
</comment>
<keyword evidence="10" id="KW-1185">Reference proteome</keyword>
<dbReference type="GO" id="GO:0016020">
    <property type="term" value="C:membrane"/>
    <property type="evidence" value="ECO:0007669"/>
    <property type="project" value="InterPro"/>
</dbReference>
<dbReference type="AlphaFoldDB" id="A0A845L4A0"/>
<feature type="transmembrane region" description="Helical" evidence="8">
    <location>
        <begin position="77"/>
        <end position="96"/>
    </location>
</feature>
<protein>
    <recommendedName>
        <fullName evidence="11">Accessory gene regulator B</fullName>
    </recommendedName>
</protein>
<name>A0A845L4A0_9FIRM</name>
<dbReference type="GO" id="GO:0009372">
    <property type="term" value="P:quorum sensing"/>
    <property type="evidence" value="ECO:0007669"/>
    <property type="project" value="UniProtKB-KW"/>
</dbReference>
<keyword evidence="5" id="KW-0378">Hydrolase</keyword>
<dbReference type="SMART" id="SM00793">
    <property type="entry name" value="AgrB"/>
    <property type="match status" value="1"/>
</dbReference>
<evidence type="ECO:0000256" key="8">
    <source>
        <dbReference type="SAM" id="Phobius"/>
    </source>
</evidence>
<keyword evidence="4 8" id="KW-0812">Transmembrane</keyword>
<evidence type="ECO:0000313" key="10">
    <source>
        <dbReference type="Proteomes" id="UP000463470"/>
    </source>
</evidence>
<feature type="transmembrane region" description="Helical" evidence="8">
    <location>
        <begin position="108"/>
        <end position="125"/>
    </location>
</feature>
<dbReference type="GO" id="GO:0006508">
    <property type="term" value="P:proteolysis"/>
    <property type="evidence" value="ECO:0007669"/>
    <property type="project" value="UniProtKB-KW"/>
</dbReference>
<organism evidence="9 10">
    <name type="scientific">Heliomicrobium undosum</name>
    <dbReference type="NCBI Taxonomy" id="121734"/>
    <lineage>
        <taxon>Bacteria</taxon>
        <taxon>Bacillati</taxon>
        <taxon>Bacillota</taxon>
        <taxon>Clostridia</taxon>
        <taxon>Eubacteriales</taxon>
        <taxon>Heliobacteriaceae</taxon>
        <taxon>Heliomicrobium</taxon>
    </lineage>
</organism>
<sequence>MIKKVSNKLANWLVTKSYNEDKYEIVVFGLEYILSSIVSIGSILFIGWAIGLFKEVTVFLLTAIPFRWLSGGAHSSTFWGCYWISIITSIGFPLFSQYQLFDIIHSEQWTIGIALFSSILMFLFAPSNAVHYEEEKSIRLLILRLGSIAYPYLWYLVATKLLDDSVLYQVSMCGLAWQTFTTTPFGYFTFKRFDRLKFFT</sequence>
<evidence type="ECO:0000256" key="4">
    <source>
        <dbReference type="ARBA" id="ARBA00022692"/>
    </source>
</evidence>
<evidence type="ECO:0000256" key="7">
    <source>
        <dbReference type="ARBA" id="ARBA00023136"/>
    </source>
</evidence>
<keyword evidence="1" id="KW-1003">Cell membrane</keyword>
<keyword evidence="7 8" id="KW-0472">Membrane</keyword>
<dbReference type="EMBL" id="WXEY01000048">
    <property type="protein sequence ID" value="MZP31482.1"/>
    <property type="molecule type" value="Genomic_DNA"/>
</dbReference>
<gene>
    <name evidence="9" type="ORF">GTO91_17515</name>
</gene>
<feature type="transmembrane region" description="Helical" evidence="8">
    <location>
        <begin position="25"/>
        <end position="46"/>
    </location>
</feature>
<dbReference type="Pfam" id="PF04647">
    <property type="entry name" value="AgrB"/>
    <property type="match status" value="1"/>
</dbReference>
<evidence type="ECO:0000256" key="5">
    <source>
        <dbReference type="ARBA" id="ARBA00022801"/>
    </source>
</evidence>
<proteinExistence type="predicted"/>
<dbReference type="RefSeq" id="WP_161259996.1">
    <property type="nucleotide sequence ID" value="NZ_WXEY01000048.1"/>
</dbReference>